<evidence type="ECO:0000256" key="1">
    <source>
        <dbReference type="ARBA" id="ARBA00005417"/>
    </source>
</evidence>
<keyword evidence="5" id="KW-0029">Amino-acid transport</keyword>
<name>A0A8E7B0X2_9EURY</name>
<dbReference type="InterPro" id="IPR005892">
    <property type="entry name" value="Gly-betaine_transp_ATP-bd"/>
</dbReference>
<dbReference type="EMBL" id="CP075546">
    <property type="protein sequence ID" value="QVV88428.1"/>
    <property type="molecule type" value="Genomic_DNA"/>
</dbReference>
<dbReference type="GO" id="GO:0016020">
    <property type="term" value="C:membrane"/>
    <property type="evidence" value="ECO:0007669"/>
    <property type="project" value="InterPro"/>
</dbReference>
<dbReference type="Gene3D" id="3.10.580.10">
    <property type="entry name" value="CBS-domain"/>
    <property type="match status" value="1"/>
</dbReference>
<evidence type="ECO:0000259" key="8">
    <source>
        <dbReference type="PROSITE" id="PS50893"/>
    </source>
</evidence>
<feature type="domain" description="CBS" evidence="9">
    <location>
        <begin position="349"/>
        <end position="405"/>
    </location>
</feature>
<dbReference type="PROSITE" id="PS50893">
    <property type="entry name" value="ABC_TRANSPORTER_2"/>
    <property type="match status" value="1"/>
</dbReference>
<dbReference type="SUPFAM" id="SSF52540">
    <property type="entry name" value="P-loop containing nucleoside triphosphate hydrolases"/>
    <property type="match status" value="1"/>
</dbReference>
<dbReference type="InterPro" id="IPR046342">
    <property type="entry name" value="CBS_dom_sf"/>
</dbReference>
<dbReference type="GO" id="GO:0031460">
    <property type="term" value="P:glycine betaine transport"/>
    <property type="evidence" value="ECO:0007669"/>
    <property type="project" value="InterPro"/>
</dbReference>
<dbReference type="InterPro" id="IPR003593">
    <property type="entry name" value="AAA+_ATPase"/>
</dbReference>
<evidence type="ECO:0000256" key="6">
    <source>
        <dbReference type="ARBA" id="ARBA00023167"/>
    </source>
</evidence>
<dbReference type="PANTHER" id="PTHR43869">
    <property type="entry name" value="GLYCINE BETAINE/PROLINE BETAINE TRANSPORT SYSTEM ATP-BINDING PROTEIN PROV"/>
    <property type="match status" value="1"/>
</dbReference>
<comment type="similarity">
    <text evidence="1">Belongs to the ABC transporter superfamily.</text>
</comment>
<keyword evidence="6" id="KW-0028">Amino-acid biosynthesis</keyword>
<dbReference type="PROSITE" id="PS00211">
    <property type="entry name" value="ABC_TRANSPORTER_1"/>
    <property type="match status" value="1"/>
</dbReference>
<dbReference type="AlphaFoldDB" id="A0A8E7B0X2"/>
<dbReference type="GO" id="GO:0006950">
    <property type="term" value="P:response to stress"/>
    <property type="evidence" value="ECO:0007669"/>
    <property type="project" value="UniProtKB-ARBA"/>
</dbReference>
<keyword evidence="2" id="KW-0813">Transport</keyword>
<keyword evidence="11" id="KW-1185">Reference proteome</keyword>
<dbReference type="PROSITE" id="PS51371">
    <property type="entry name" value="CBS"/>
    <property type="match status" value="2"/>
</dbReference>
<dbReference type="InterPro" id="IPR000644">
    <property type="entry name" value="CBS_dom"/>
</dbReference>
<dbReference type="NCBIfam" id="TIGR01186">
    <property type="entry name" value="proV"/>
    <property type="match status" value="1"/>
</dbReference>
<evidence type="ECO:0000256" key="5">
    <source>
        <dbReference type="ARBA" id="ARBA00022970"/>
    </source>
</evidence>
<reference evidence="10 11" key="1">
    <citation type="submission" date="2021-05" db="EMBL/GenBank/DDBJ databases">
        <title>A novel Methanospirillum isolate from a pyrite-forming mixed culture.</title>
        <authorList>
            <person name="Bunk B."/>
            <person name="Sproer C."/>
            <person name="Spring S."/>
            <person name="Pester M."/>
        </authorList>
    </citation>
    <scope>NUCLEOTIDE SEQUENCE [LARGE SCALE GENOMIC DNA]</scope>
    <source>
        <strain evidence="10 11">J.3.6.1-F.2.7.3</strain>
    </source>
</reference>
<keyword evidence="4 10" id="KW-0067">ATP-binding</keyword>
<dbReference type="GO" id="GO:0006865">
    <property type="term" value="P:amino acid transport"/>
    <property type="evidence" value="ECO:0007669"/>
    <property type="project" value="UniProtKB-KW"/>
</dbReference>
<evidence type="ECO:0000256" key="2">
    <source>
        <dbReference type="ARBA" id="ARBA00022448"/>
    </source>
</evidence>
<dbReference type="InterPro" id="IPR051921">
    <property type="entry name" value="ABC_osmolyte_uptake_ATP-bind"/>
</dbReference>
<dbReference type="SUPFAM" id="SSF54631">
    <property type="entry name" value="CBS-domain pair"/>
    <property type="match status" value="1"/>
</dbReference>
<evidence type="ECO:0000256" key="4">
    <source>
        <dbReference type="ARBA" id="ARBA00022840"/>
    </source>
</evidence>
<dbReference type="Pfam" id="PF00005">
    <property type="entry name" value="ABC_tran"/>
    <property type="match status" value="1"/>
</dbReference>
<dbReference type="InterPro" id="IPR003439">
    <property type="entry name" value="ABC_transporter-like_ATP-bd"/>
</dbReference>
<feature type="domain" description="CBS" evidence="9">
    <location>
        <begin position="289"/>
        <end position="345"/>
    </location>
</feature>
<dbReference type="SMART" id="SM00382">
    <property type="entry name" value="AAA"/>
    <property type="match status" value="1"/>
</dbReference>
<dbReference type="CDD" id="cd03294">
    <property type="entry name" value="ABC_Pro_Gly_Betaine"/>
    <property type="match status" value="1"/>
</dbReference>
<feature type="domain" description="ABC transporter" evidence="8">
    <location>
        <begin position="38"/>
        <end position="274"/>
    </location>
</feature>
<evidence type="ECO:0000256" key="7">
    <source>
        <dbReference type="PROSITE-ProRule" id="PRU00703"/>
    </source>
</evidence>
<dbReference type="GO" id="GO:0005524">
    <property type="term" value="F:ATP binding"/>
    <property type="evidence" value="ECO:0007669"/>
    <property type="project" value="UniProtKB-KW"/>
</dbReference>
<dbReference type="GeneID" id="65567617"/>
<organism evidence="10 11">
    <name type="scientific">Methanospirillum purgamenti</name>
    <dbReference type="NCBI Taxonomy" id="2834276"/>
    <lineage>
        <taxon>Archaea</taxon>
        <taxon>Methanobacteriati</taxon>
        <taxon>Methanobacteriota</taxon>
        <taxon>Stenosarchaea group</taxon>
        <taxon>Methanomicrobia</taxon>
        <taxon>Methanomicrobiales</taxon>
        <taxon>Methanospirillaceae</taxon>
        <taxon>Methanospirillum</taxon>
    </lineage>
</organism>
<proteinExistence type="inferred from homology"/>
<dbReference type="Proteomes" id="UP000680656">
    <property type="component" value="Chromosome"/>
</dbReference>
<keyword evidence="3" id="KW-0547">Nucleotide-binding</keyword>
<dbReference type="GO" id="GO:0009086">
    <property type="term" value="P:methionine biosynthetic process"/>
    <property type="evidence" value="ECO:0007669"/>
    <property type="project" value="UniProtKB-KW"/>
</dbReference>
<dbReference type="Pfam" id="PF00571">
    <property type="entry name" value="CBS"/>
    <property type="match status" value="2"/>
</dbReference>
<accession>A0A8E7B0X2</accession>
<protein>
    <submittedName>
        <fullName evidence="10">Glycine betaine/L-proline ABC transporter ATP-binding protein</fullName>
    </submittedName>
</protein>
<dbReference type="PANTHER" id="PTHR43869:SF1">
    <property type="entry name" value="GLYCINE BETAINE_PROLINE BETAINE TRANSPORT SYSTEM ATP-BINDING PROTEIN PROV"/>
    <property type="match status" value="1"/>
</dbReference>
<dbReference type="SMART" id="SM00116">
    <property type="entry name" value="CBS"/>
    <property type="match status" value="2"/>
</dbReference>
<keyword evidence="6" id="KW-0486">Methionine biosynthesis</keyword>
<evidence type="ECO:0000313" key="10">
    <source>
        <dbReference type="EMBL" id="QVV88428.1"/>
    </source>
</evidence>
<gene>
    <name evidence="10" type="ORF">KHC33_14040</name>
</gene>
<dbReference type="RefSeq" id="WP_214419237.1">
    <property type="nucleotide sequence ID" value="NZ_CP075546.1"/>
</dbReference>
<sequence length="405" mass="44570">MIIPSLINNLGPIIEVRNLTKIFGPRPLKTLSHLQRGCSVKEIREKTGHIVALQNISFSVQKGEIFVLMGLSGCGKSTLLRCLNRLIEPTTGEVFLDGDDIVSASADQMKSIRRKRMSMVFQSFALLPHRNILENIAFGLEIQGMPYEERVQEAKKSLDLVGLSGYEYSYPDQLSGGMQQRVGLARALASSPDILLMDEAFSALDPIIRRDMQNELLDIQDRLEKTIIFVSHDLDEALKLGSRIALMKAGEIIQIGTPEEILTKPKNEFVERFVEDVDLSRVLTAKDVMKAPDPMIHVTSGPHVALRMMQEAGISTLFVVGKNRELKGIITADDALQAGKEGLPLLDIVIPDVVSIHHDTPVSEIIPVIAESRFPLAVINEEKKLKGVIVRGSVLAALGRSGGTE</sequence>
<dbReference type="Gene3D" id="3.40.50.300">
    <property type="entry name" value="P-loop containing nucleotide triphosphate hydrolases"/>
    <property type="match status" value="1"/>
</dbReference>
<dbReference type="FunFam" id="3.40.50.300:FF:000201">
    <property type="entry name" value="Glycine betaine/L-proline ABC transporter ATP-binding protein"/>
    <property type="match status" value="1"/>
</dbReference>
<dbReference type="KEGG" id="mrtj:KHC33_14040"/>
<evidence type="ECO:0000256" key="3">
    <source>
        <dbReference type="ARBA" id="ARBA00022741"/>
    </source>
</evidence>
<evidence type="ECO:0000313" key="11">
    <source>
        <dbReference type="Proteomes" id="UP000680656"/>
    </source>
</evidence>
<dbReference type="InterPro" id="IPR027417">
    <property type="entry name" value="P-loop_NTPase"/>
</dbReference>
<evidence type="ECO:0000259" key="9">
    <source>
        <dbReference type="PROSITE" id="PS51371"/>
    </source>
</evidence>
<dbReference type="InterPro" id="IPR017871">
    <property type="entry name" value="ABC_transporter-like_CS"/>
</dbReference>
<dbReference type="GO" id="GO:0016887">
    <property type="term" value="F:ATP hydrolysis activity"/>
    <property type="evidence" value="ECO:0007669"/>
    <property type="project" value="InterPro"/>
</dbReference>
<keyword evidence="7" id="KW-0129">CBS domain</keyword>